<dbReference type="SUPFAM" id="SSF53271">
    <property type="entry name" value="PRTase-like"/>
    <property type="match status" value="1"/>
</dbReference>
<evidence type="ECO:0000256" key="1">
    <source>
        <dbReference type="ARBA" id="ARBA00008007"/>
    </source>
</evidence>
<evidence type="ECO:0000259" key="2">
    <source>
        <dbReference type="Pfam" id="PF18912"/>
    </source>
</evidence>
<dbReference type="Gene3D" id="3.40.50.2020">
    <property type="match status" value="1"/>
</dbReference>
<comment type="caution">
    <text evidence="3">The sequence shown here is derived from an EMBL/GenBank/DDBJ whole genome shotgun (WGS) entry which is preliminary data.</text>
</comment>
<dbReference type="PANTHER" id="PTHR47505:SF1">
    <property type="entry name" value="DNA UTILIZATION PROTEIN YHGH"/>
    <property type="match status" value="1"/>
</dbReference>
<dbReference type="InterPro" id="IPR051910">
    <property type="entry name" value="ComF/GntX_DNA_util-trans"/>
</dbReference>
<dbReference type="PANTHER" id="PTHR47505">
    <property type="entry name" value="DNA UTILIZATION PROTEIN YHGH"/>
    <property type="match status" value="1"/>
</dbReference>
<dbReference type="STRING" id="1798392.A3A79_02920"/>
<proteinExistence type="inferred from homology"/>
<organism evidence="3 4">
    <name type="scientific">Candidatus Gottesmanbacteria bacterium RIFCSPLOWO2_01_FULL_43_11b</name>
    <dbReference type="NCBI Taxonomy" id="1798392"/>
    <lineage>
        <taxon>Bacteria</taxon>
        <taxon>Candidatus Gottesmaniibacteriota</taxon>
    </lineage>
</organism>
<gene>
    <name evidence="3" type="ORF">A3A79_02920</name>
</gene>
<feature type="domain" description="Double zinc ribbon" evidence="2">
    <location>
        <begin position="3"/>
        <end position="36"/>
    </location>
</feature>
<dbReference type="InterPro" id="IPR044005">
    <property type="entry name" value="DZR_2"/>
</dbReference>
<dbReference type="Proteomes" id="UP000178759">
    <property type="component" value="Unassembled WGS sequence"/>
</dbReference>
<dbReference type="EMBL" id="MFJV01000001">
    <property type="protein sequence ID" value="OGG24123.1"/>
    <property type="molecule type" value="Genomic_DNA"/>
</dbReference>
<dbReference type="CDD" id="cd06223">
    <property type="entry name" value="PRTases_typeI"/>
    <property type="match status" value="1"/>
</dbReference>
<accession>A0A1F6AI90</accession>
<dbReference type="AlphaFoldDB" id="A0A1F6AI90"/>
<evidence type="ECO:0000313" key="4">
    <source>
        <dbReference type="Proteomes" id="UP000178759"/>
    </source>
</evidence>
<dbReference type="InterPro" id="IPR000836">
    <property type="entry name" value="PRTase_dom"/>
</dbReference>
<reference evidence="3 4" key="1">
    <citation type="journal article" date="2016" name="Nat. Commun.">
        <title>Thousands of microbial genomes shed light on interconnected biogeochemical processes in an aquifer system.</title>
        <authorList>
            <person name="Anantharaman K."/>
            <person name="Brown C.T."/>
            <person name="Hug L.A."/>
            <person name="Sharon I."/>
            <person name="Castelle C.J."/>
            <person name="Probst A.J."/>
            <person name="Thomas B.C."/>
            <person name="Singh A."/>
            <person name="Wilkins M.J."/>
            <person name="Karaoz U."/>
            <person name="Brodie E.L."/>
            <person name="Williams K.H."/>
            <person name="Hubbard S.S."/>
            <person name="Banfield J.F."/>
        </authorList>
    </citation>
    <scope>NUCLEOTIDE SEQUENCE [LARGE SCALE GENOMIC DNA]</scope>
</reference>
<sequence>MEFLDILFPKRCLRCGRIGKYFCPSCRTTIASINTPMYPIGLNGLTCFFRYQGIIQKAIKALKYRSISDLASEFVSLIPQVEIPNVDVFIPVPLHASRYRQRGFNQAEVLGRLIAEKLHIPIRTDILRRIKRTTPQVEMKKRKERLKNMEKVFAATYSPERVLLFDDVFTTGATIRSAANVLKRAGAKFIWGMTMAR</sequence>
<evidence type="ECO:0000313" key="3">
    <source>
        <dbReference type="EMBL" id="OGG24123.1"/>
    </source>
</evidence>
<name>A0A1F6AI90_9BACT</name>
<protein>
    <recommendedName>
        <fullName evidence="2">Double zinc ribbon domain-containing protein</fullName>
    </recommendedName>
</protein>
<dbReference type="InterPro" id="IPR029057">
    <property type="entry name" value="PRTase-like"/>
</dbReference>
<dbReference type="Pfam" id="PF18912">
    <property type="entry name" value="DZR_2"/>
    <property type="match status" value="1"/>
</dbReference>
<comment type="similarity">
    <text evidence="1">Belongs to the ComF/GntX family.</text>
</comment>